<gene>
    <name evidence="1" type="ORF">AVDCRST_MAG68-701</name>
</gene>
<protein>
    <submittedName>
        <fullName evidence="1">Uncharacterized protein</fullName>
    </submittedName>
</protein>
<reference evidence="1" key="1">
    <citation type="submission" date="2020-02" db="EMBL/GenBank/DDBJ databases">
        <authorList>
            <person name="Meier V. D."/>
        </authorList>
    </citation>
    <scope>NUCLEOTIDE SEQUENCE</scope>
    <source>
        <strain evidence="1">AVDCRST_MAG68</strain>
    </source>
</reference>
<evidence type="ECO:0000313" key="1">
    <source>
        <dbReference type="EMBL" id="CAA9302205.1"/>
    </source>
</evidence>
<proteinExistence type="predicted"/>
<accession>A0A6J4KE20</accession>
<name>A0A6J4KE20_9BACT</name>
<dbReference type="EMBL" id="CADCTW010000031">
    <property type="protein sequence ID" value="CAA9302205.1"/>
    <property type="molecule type" value="Genomic_DNA"/>
</dbReference>
<organism evidence="1">
    <name type="scientific">uncultured Gemmatimonadota bacterium</name>
    <dbReference type="NCBI Taxonomy" id="203437"/>
    <lineage>
        <taxon>Bacteria</taxon>
        <taxon>Pseudomonadati</taxon>
        <taxon>Gemmatimonadota</taxon>
        <taxon>environmental samples</taxon>
    </lineage>
</organism>
<sequence length="106" mass="11887">MITGQQAEVFWSVVAECLVRFHAHPVTLACKEVAEYRAHLAEAPKGMRRGMVYHSEPFEVASRIAGDAVQLSDVAQEYAAMMEAAFPFPSESLAMRERRARYGPDR</sequence>
<dbReference type="AlphaFoldDB" id="A0A6J4KE20"/>